<dbReference type="EMBL" id="JRJU01000020">
    <property type="protein sequence ID" value="KHF39314.1"/>
    <property type="molecule type" value="Genomic_DNA"/>
</dbReference>
<dbReference type="Proteomes" id="UP000030832">
    <property type="component" value="Unassembled WGS sequence"/>
</dbReference>
<comment type="caution">
    <text evidence="1">The sequence shown here is derived from an EMBL/GenBank/DDBJ whole genome shotgun (WGS) entry which is preliminary data.</text>
</comment>
<gene>
    <name evidence="1" type="ORF">LQ50_15585</name>
</gene>
<organism evidence="1 2">
    <name type="scientific">Halalkalibacter okhensis</name>
    <dbReference type="NCBI Taxonomy" id="333138"/>
    <lineage>
        <taxon>Bacteria</taxon>
        <taxon>Bacillati</taxon>
        <taxon>Bacillota</taxon>
        <taxon>Bacilli</taxon>
        <taxon>Bacillales</taxon>
        <taxon>Bacillaceae</taxon>
        <taxon>Halalkalibacter</taxon>
    </lineage>
</organism>
<accession>A0A0B0IGY4</accession>
<evidence type="ECO:0000313" key="1">
    <source>
        <dbReference type="EMBL" id="KHF39314.1"/>
    </source>
</evidence>
<dbReference type="AlphaFoldDB" id="A0A0B0IGY4"/>
<proteinExistence type="predicted"/>
<dbReference type="eggNOG" id="ENOG5032FSJ">
    <property type="taxonomic scope" value="Bacteria"/>
</dbReference>
<evidence type="ECO:0000313" key="2">
    <source>
        <dbReference type="Proteomes" id="UP000030832"/>
    </source>
</evidence>
<keyword evidence="2" id="KW-1185">Reference proteome</keyword>
<protein>
    <submittedName>
        <fullName evidence="1">Uncharacterized protein</fullName>
    </submittedName>
</protein>
<sequence>MFSYWFLELTKKPNLSSITLKNIKTKMYEIGFNKSWIEEIKIVLDSRLSGYGERKFQEWFSSLNYSLPEELRAETVAIKLYEEHSTLVEEQVKKLEEETKLTWGEQTVDLIGLDEKSRKVQLVIRHRLSDIALDLLI</sequence>
<name>A0A0B0IGY4_9BACI</name>
<reference evidence="1 2" key="1">
    <citation type="submission" date="2014-09" db="EMBL/GenBank/DDBJ databases">
        <title>Genome sequencing and annotation of Bacillus Okhensis strain Kh10-101T.</title>
        <authorList>
            <person name="Prakash J.S."/>
        </authorList>
    </citation>
    <scope>NUCLEOTIDE SEQUENCE [LARGE SCALE GENOMIC DNA]</scope>
    <source>
        <strain evidence="2">Kh10-101T</strain>
    </source>
</reference>